<dbReference type="PIRSF" id="PIRSF001112">
    <property type="entry name" value="Epoxide_hydrolase"/>
    <property type="match status" value="1"/>
</dbReference>
<dbReference type="PANTHER" id="PTHR21661:SF35">
    <property type="entry name" value="EPOXIDE HYDROLASE"/>
    <property type="match status" value="1"/>
</dbReference>
<dbReference type="InterPro" id="IPR010497">
    <property type="entry name" value="Epoxide_hydro_N"/>
</dbReference>
<keyword evidence="2" id="KW-0058">Aromatic hydrocarbons catabolism</keyword>
<dbReference type="InterPro" id="IPR016292">
    <property type="entry name" value="Epoxide_hydrolase"/>
</dbReference>
<dbReference type="PANTHER" id="PTHR21661">
    <property type="entry name" value="EPOXIDE HYDROLASE 1-RELATED"/>
    <property type="match status" value="1"/>
</dbReference>
<sequence>MTNTAQIRPFQIDIPQAELDELRQRLAATRWPVLPAGTENDWRRGIPGNYLRELAEYWGGSFDWREQEAALNAFPQFITEIDGQPTHFFHVRSAEPTAVPLLLVHGYPSTVVEFLDVIGPLTDPRSYGGTAADAFHVVIPSLPGFGFSTPLADTGWEMKRTTEALAELMTRLGYERFATQGSDVGSGITGRLAATLPERVIASHVVTDRGMLGLMGEQVPLPEHLTDDELALIAVEQAKWAQEQGYLVLQQHRPQSIGPALTDSPVAQLAWIAEKFQNWTDPARSPEESVDRDRLLATISIYWFTGSGATAAQFLWEVEHSGLDWVAPSNVPTGWAVFNTSPVMRSAMNPGGYLEHFTEHTEGGHFAVMEQPGLFVEDVRAFFRKHRG</sequence>
<keyword evidence="6" id="KW-1185">Reference proteome</keyword>
<dbReference type="EMBL" id="JAGGMR010000001">
    <property type="protein sequence ID" value="MBP2191064.1"/>
    <property type="molecule type" value="Genomic_DNA"/>
</dbReference>
<dbReference type="Proteomes" id="UP001519325">
    <property type="component" value="Unassembled WGS sequence"/>
</dbReference>
<comment type="caution">
    <text evidence="5">The sequence shown here is derived from an EMBL/GenBank/DDBJ whole genome shotgun (WGS) entry which is preliminary data.</text>
</comment>
<name>A0ABS4QJ59_9NOCA</name>
<proteinExistence type="inferred from homology"/>
<keyword evidence="3" id="KW-0378">Hydrolase</keyword>
<gene>
    <name evidence="5" type="ORF">BJ987_003965</name>
</gene>
<evidence type="ECO:0000313" key="6">
    <source>
        <dbReference type="Proteomes" id="UP001519325"/>
    </source>
</evidence>
<comment type="similarity">
    <text evidence="1">Belongs to the peptidase S33 family.</text>
</comment>
<dbReference type="InterPro" id="IPR000639">
    <property type="entry name" value="Epox_hydrolase-like"/>
</dbReference>
<organism evidence="5 6">
    <name type="scientific">Nocardia goodfellowii</name>
    <dbReference type="NCBI Taxonomy" id="882446"/>
    <lineage>
        <taxon>Bacteria</taxon>
        <taxon>Bacillati</taxon>
        <taxon>Actinomycetota</taxon>
        <taxon>Actinomycetes</taxon>
        <taxon>Mycobacteriales</taxon>
        <taxon>Nocardiaceae</taxon>
        <taxon>Nocardia</taxon>
    </lineage>
</organism>
<accession>A0ABS4QJ59</accession>
<dbReference type="RefSeq" id="WP_209892100.1">
    <property type="nucleotide sequence ID" value="NZ_JAGGMR010000001.1"/>
</dbReference>
<dbReference type="InterPro" id="IPR029058">
    <property type="entry name" value="AB_hydrolase_fold"/>
</dbReference>
<evidence type="ECO:0000256" key="3">
    <source>
        <dbReference type="ARBA" id="ARBA00022801"/>
    </source>
</evidence>
<dbReference type="Pfam" id="PF06441">
    <property type="entry name" value="EHN"/>
    <property type="match status" value="1"/>
</dbReference>
<evidence type="ECO:0000259" key="4">
    <source>
        <dbReference type="Pfam" id="PF06441"/>
    </source>
</evidence>
<evidence type="ECO:0000313" key="5">
    <source>
        <dbReference type="EMBL" id="MBP2191064.1"/>
    </source>
</evidence>
<evidence type="ECO:0000256" key="1">
    <source>
        <dbReference type="ARBA" id="ARBA00010088"/>
    </source>
</evidence>
<evidence type="ECO:0000256" key="2">
    <source>
        <dbReference type="ARBA" id="ARBA00022797"/>
    </source>
</evidence>
<feature type="domain" description="Epoxide hydrolase N-terminal" evidence="4">
    <location>
        <begin position="7"/>
        <end position="114"/>
    </location>
</feature>
<dbReference type="Gene3D" id="3.40.50.1820">
    <property type="entry name" value="alpha/beta hydrolase"/>
    <property type="match status" value="1"/>
</dbReference>
<reference evidence="5 6" key="1">
    <citation type="submission" date="2021-03" db="EMBL/GenBank/DDBJ databases">
        <title>Sequencing the genomes of 1000 actinobacteria strains.</title>
        <authorList>
            <person name="Klenk H.-P."/>
        </authorList>
    </citation>
    <scope>NUCLEOTIDE SEQUENCE [LARGE SCALE GENOMIC DNA]</scope>
    <source>
        <strain evidence="5 6">DSM 45516</strain>
    </source>
</reference>
<protein>
    <submittedName>
        <fullName evidence="5">Pimeloyl-ACP methyl ester carboxylesterase</fullName>
    </submittedName>
</protein>
<dbReference type="SUPFAM" id="SSF53474">
    <property type="entry name" value="alpha/beta-Hydrolases"/>
    <property type="match status" value="1"/>
</dbReference>
<dbReference type="PRINTS" id="PR00412">
    <property type="entry name" value="EPOXHYDRLASE"/>
</dbReference>